<sequence length="121" mass="14068">VCIIGDRNVGKSTMVQKYCHGIQLQPNTFRGHEVRNKLISVNVNQQQINVLLSIHDKQEVNQYVGLNSHHVFMRGVQGVVIVFDLQNRYSFQRVIDWYNEIQVLLKVAQLYQLEQNQSMSV</sequence>
<dbReference type="EMBL" id="GDID01002045">
    <property type="protein sequence ID" value="JAP94561.1"/>
    <property type="molecule type" value="Transcribed_RNA"/>
</dbReference>
<dbReference type="Pfam" id="PF00071">
    <property type="entry name" value="Ras"/>
    <property type="match status" value="1"/>
</dbReference>
<protein>
    <submittedName>
        <fullName evidence="2">Rab-like protein</fullName>
    </submittedName>
</protein>
<dbReference type="SUPFAM" id="SSF52540">
    <property type="entry name" value="P-loop containing nucleoside triphosphate hydrolases"/>
    <property type="match status" value="1"/>
</dbReference>
<dbReference type="PROSITE" id="PS51419">
    <property type="entry name" value="RAB"/>
    <property type="match status" value="1"/>
</dbReference>
<dbReference type="GO" id="GO:0005525">
    <property type="term" value="F:GTP binding"/>
    <property type="evidence" value="ECO:0007669"/>
    <property type="project" value="InterPro"/>
</dbReference>
<feature type="non-terminal residue" evidence="2">
    <location>
        <position position="1"/>
    </location>
</feature>
<feature type="non-terminal residue" evidence="2">
    <location>
        <position position="121"/>
    </location>
</feature>
<dbReference type="AlphaFoldDB" id="A0A146KGM5"/>
<evidence type="ECO:0000313" key="2">
    <source>
        <dbReference type="EMBL" id="JAP94561.1"/>
    </source>
</evidence>
<keyword evidence="1" id="KW-0547">Nucleotide-binding</keyword>
<dbReference type="Gene3D" id="3.40.50.300">
    <property type="entry name" value="P-loop containing nucleotide triphosphate hydrolases"/>
    <property type="match status" value="1"/>
</dbReference>
<proteinExistence type="predicted"/>
<name>A0A146KGM5_9EUKA</name>
<dbReference type="PANTHER" id="PTHR47978">
    <property type="match status" value="1"/>
</dbReference>
<dbReference type="InterPro" id="IPR027417">
    <property type="entry name" value="P-loop_NTPase"/>
</dbReference>
<evidence type="ECO:0000256" key="1">
    <source>
        <dbReference type="ARBA" id="ARBA00022741"/>
    </source>
</evidence>
<dbReference type="InterPro" id="IPR001806">
    <property type="entry name" value="Small_GTPase"/>
</dbReference>
<dbReference type="GO" id="GO:0003924">
    <property type="term" value="F:GTPase activity"/>
    <property type="evidence" value="ECO:0007669"/>
    <property type="project" value="InterPro"/>
</dbReference>
<gene>
    <name evidence="2" type="ORF">TPC1_12745</name>
</gene>
<organism evidence="2">
    <name type="scientific">Trepomonas sp. PC1</name>
    <dbReference type="NCBI Taxonomy" id="1076344"/>
    <lineage>
        <taxon>Eukaryota</taxon>
        <taxon>Metamonada</taxon>
        <taxon>Diplomonadida</taxon>
        <taxon>Hexamitidae</taxon>
        <taxon>Hexamitinae</taxon>
        <taxon>Trepomonas</taxon>
    </lineage>
</organism>
<reference evidence="2" key="1">
    <citation type="submission" date="2015-07" db="EMBL/GenBank/DDBJ databases">
        <title>Adaptation to a free-living lifestyle via gene acquisitions in the diplomonad Trepomonas sp. PC1.</title>
        <authorList>
            <person name="Xu F."/>
            <person name="Jerlstrom-Hultqvist J."/>
            <person name="Kolisko M."/>
            <person name="Simpson A.G.B."/>
            <person name="Roger A.J."/>
            <person name="Svard S.G."/>
            <person name="Andersson J.O."/>
        </authorList>
    </citation>
    <scope>NUCLEOTIDE SEQUENCE</scope>
    <source>
        <strain evidence="2">PC1</strain>
    </source>
</reference>
<accession>A0A146KGM5</accession>